<feature type="chain" id="PRO_5004112917" description="DUF5683 domain-containing protein" evidence="1">
    <location>
        <begin position="18"/>
        <end position="196"/>
    </location>
</feature>
<organism evidence="2 3">
    <name type="scientific">Leptospira terpstrae serovar Hualin str. LT 11-33 = ATCC 700639</name>
    <dbReference type="NCBI Taxonomy" id="1257025"/>
    <lineage>
        <taxon>Bacteria</taxon>
        <taxon>Pseudomonadati</taxon>
        <taxon>Spirochaetota</taxon>
        <taxon>Spirochaetia</taxon>
        <taxon>Leptospirales</taxon>
        <taxon>Leptospiraceae</taxon>
        <taxon>Leptospira</taxon>
    </lineage>
</organism>
<proteinExistence type="predicted"/>
<evidence type="ECO:0000256" key="1">
    <source>
        <dbReference type="SAM" id="SignalP"/>
    </source>
</evidence>
<evidence type="ECO:0008006" key="4">
    <source>
        <dbReference type="Google" id="ProtNLM"/>
    </source>
</evidence>
<evidence type="ECO:0000313" key="3">
    <source>
        <dbReference type="Proteomes" id="UP000012371"/>
    </source>
</evidence>
<keyword evidence="3" id="KW-1185">Reference proteome</keyword>
<dbReference type="OrthoDB" id="340606at2"/>
<dbReference type="RefSeq" id="WP_002972611.1">
    <property type="nucleotide sequence ID" value="NZ_AOGW02000006.1"/>
</dbReference>
<gene>
    <name evidence="2" type="ORF">LEP1GSC203_2890</name>
</gene>
<keyword evidence="1" id="KW-0732">Signal</keyword>
<feature type="signal peptide" evidence="1">
    <location>
        <begin position="1"/>
        <end position="17"/>
    </location>
</feature>
<dbReference type="AlphaFoldDB" id="N1W5C2"/>
<dbReference type="Proteomes" id="UP000012371">
    <property type="component" value="Unassembled WGS sequence"/>
</dbReference>
<dbReference type="EMBL" id="AOGW02000006">
    <property type="protein sequence ID" value="EMY62851.1"/>
    <property type="molecule type" value="Genomic_DNA"/>
</dbReference>
<sequence>MKKFILFLLIITFTVSAEESPSKNESPLDSENSKIENRSRWDLVWRSAVLPGWGLIHAKAYRKGYVVAGITTLLARSEYKGHNEEERERETFSESQKLLQFSYLNQPTLSDQNLFFLLNSLDSKKDLEKIRDNNEMKLTLLGLKYIMQLGYTYWFGVSWEKGTTQTGLHFDIQKDSITMGQSSNSQKFLISYELSF</sequence>
<evidence type="ECO:0000313" key="2">
    <source>
        <dbReference type="EMBL" id="EMY62851.1"/>
    </source>
</evidence>
<comment type="caution">
    <text evidence="2">The sequence shown here is derived from an EMBL/GenBank/DDBJ whole genome shotgun (WGS) entry which is preliminary data.</text>
</comment>
<reference evidence="2" key="1">
    <citation type="submission" date="2013-03" db="EMBL/GenBank/DDBJ databases">
        <authorList>
            <person name="Harkins D.M."/>
            <person name="Durkin A.S."/>
            <person name="Brinkac L.M."/>
            <person name="Haft D.H."/>
            <person name="Selengut J.D."/>
            <person name="Sanka R."/>
            <person name="DePew J."/>
            <person name="Purushe J."/>
            <person name="Hartskeerl R.A."/>
            <person name="Ahmed A."/>
            <person name="van der Linden H."/>
            <person name="Goris M.G.A."/>
            <person name="Vinetz J.M."/>
            <person name="Sutton G.G."/>
            <person name="Nierman W.C."/>
            <person name="Fouts D.E."/>
        </authorList>
    </citation>
    <scope>NUCLEOTIDE SEQUENCE [LARGE SCALE GENOMIC DNA]</scope>
    <source>
        <strain evidence="2">LT 11-33</strain>
    </source>
</reference>
<protein>
    <recommendedName>
        <fullName evidence="4">DUF5683 domain-containing protein</fullName>
    </recommendedName>
</protein>
<name>N1W5C2_9LEPT</name>
<accession>N1W5C2</accession>